<accession>A0ABQ8TF38</accession>
<evidence type="ECO:0000313" key="1">
    <source>
        <dbReference type="EMBL" id="KAJ4444974.1"/>
    </source>
</evidence>
<dbReference type="Pfam" id="PF01359">
    <property type="entry name" value="Transposase_1"/>
    <property type="match status" value="1"/>
</dbReference>
<comment type="caution">
    <text evidence="1">The sequence shown here is derived from an EMBL/GenBank/DDBJ whole genome shotgun (WGS) entry which is preliminary data.</text>
</comment>
<protein>
    <submittedName>
        <fullName evidence="1">Uncharacterized protein</fullName>
    </submittedName>
</protein>
<sequence>MATVFFDSQGLLLVDIMPHGTTINSDAYVATLKKLQARLSRVRRHREKQDVLLLYDNAQLYVSHKTTDQIRKFGQTTLKHPPYSPELAPCDYHLFGKMKDPFAERGNHVITVTERFRHLTIFCVIPAPERMFLRSITLSSYDDAEYLHGKIICTSHVHLRICEMMMDSKLEQRANVKFFGKSAIVTHGMLKQAYGNEGVSQVTPSVCNNVNYCKIIETSYKKYEICLIDNFSFSGPIHPLFPYAVDLVGELSNCAVEAMKLSHTPCTPAAEAYANTEQITSFIE</sequence>
<name>A0ABQ8TF38_PERAM</name>
<dbReference type="PANTHER" id="PTHR46060">
    <property type="entry name" value="MARINER MOS1 TRANSPOSASE-LIKE PROTEIN"/>
    <property type="match status" value="1"/>
</dbReference>
<keyword evidence="2" id="KW-1185">Reference proteome</keyword>
<dbReference type="EMBL" id="JAJSOF020000011">
    <property type="protein sequence ID" value="KAJ4444974.1"/>
    <property type="molecule type" value="Genomic_DNA"/>
</dbReference>
<dbReference type="InterPro" id="IPR052709">
    <property type="entry name" value="Transposase-MT_Hybrid"/>
</dbReference>
<gene>
    <name evidence="1" type="ORF">ANN_06773</name>
</gene>
<reference evidence="1 2" key="1">
    <citation type="journal article" date="2022" name="Allergy">
        <title>Genome assembly and annotation of Periplaneta americana reveal a comprehensive cockroach allergen profile.</title>
        <authorList>
            <person name="Wang L."/>
            <person name="Xiong Q."/>
            <person name="Saelim N."/>
            <person name="Wang L."/>
            <person name="Nong W."/>
            <person name="Wan A.T."/>
            <person name="Shi M."/>
            <person name="Liu X."/>
            <person name="Cao Q."/>
            <person name="Hui J.H.L."/>
            <person name="Sookrung N."/>
            <person name="Leung T.F."/>
            <person name="Tungtrongchitr A."/>
            <person name="Tsui S.K.W."/>
        </authorList>
    </citation>
    <scope>NUCLEOTIDE SEQUENCE [LARGE SCALE GENOMIC DNA]</scope>
    <source>
        <strain evidence="1">PWHHKU_190912</strain>
    </source>
</reference>
<evidence type="ECO:0000313" key="2">
    <source>
        <dbReference type="Proteomes" id="UP001148838"/>
    </source>
</evidence>
<dbReference type="InterPro" id="IPR036397">
    <property type="entry name" value="RNaseH_sf"/>
</dbReference>
<proteinExistence type="predicted"/>
<dbReference type="InterPro" id="IPR001888">
    <property type="entry name" value="Transposase_1"/>
</dbReference>
<dbReference type="PANTHER" id="PTHR46060:SF1">
    <property type="entry name" value="MARINER MOS1 TRANSPOSASE-LIKE PROTEIN"/>
    <property type="match status" value="1"/>
</dbReference>
<dbReference type="Proteomes" id="UP001148838">
    <property type="component" value="Unassembled WGS sequence"/>
</dbReference>
<organism evidence="1 2">
    <name type="scientific">Periplaneta americana</name>
    <name type="common">American cockroach</name>
    <name type="synonym">Blatta americana</name>
    <dbReference type="NCBI Taxonomy" id="6978"/>
    <lineage>
        <taxon>Eukaryota</taxon>
        <taxon>Metazoa</taxon>
        <taxon>Ecdysozoa</taxon>
        <taxon>Arthropoda</taxon>
        <taxon>Hexapoda</taxon>
        <taxon>Insecta</taxon>
        <taxon>Pterygota</taxon>
        <taxon>Neoptera</taxon>
        <taxon>Polyneoptera</taxon>
        <taxon>Dictyoptera</taxon>
        <taxon>Blattodea</taxon>
        <taxon>Blattoidea</taxon>
        <taxon>Blattidae</taxon>
        <taxon>Blattinae</taxon>
        <taxon>Periplaneta</taxon>
    </lineage>
</organism>
<dbReference type="Gene3D" id="3.30.420.10">
    <property type="entry name" value="Ribonuclease H-like superfamily/Ribonuclease H"/>
    <property type="match status" value="1"/>
</dbReference>